<feature type="region of interest" description="Disordered" evidence="1">
    <location>
        <begin position="599"/>
        <end position="645"/>
    </location>
</feature>
<gene>
    <name evidence="2" type="ordered locus">Bcep1808_2041</name>
</gene>
<proteinExistence type="predicted"/>
<feature type="region of interest" description="Disordered" evidence="1">
    <location>
        <begin position="839"/>
        <end position="908"/>
    </location>
</feature>
<sequence>MSDTLSPLAPSIDPVVDAALTPLRPLAAQAVERARRLSMGVKTGSLFDAADGASESSSSELAREGRQLLTELAELREVAEERSLGEHAVELALMRPEVDGPDAMTPAAARAFSEQGARASDAAAKIMQAVSADPHDGLALKELRESAKWRRIVTGGARERDEESERVALLQERESGDALDPLGDFAPLLQWLSAEASPSLLAELTARMELYVRSGHALRDCVEDDGLSQTPAATAMRALHESWANAPQAAADAGRDIPGLGVAGMVAEVQHHDRAGALSVIAARFAELFEPFRVERIEQPSGEADWIARALPRDQGDPNTMLRRAGSGEVDGVLRDARDPSILHVAVATADESTFIENNQASRHHRAILNAVASGAISGVREVRPVFCAPSLLYKKADGRELRGDFLGSIWPPATDQEREAINALPFFSMSARMARGHGTLDVADLSCFDLCLMGADADNLNRQLGHVRSIADGADRRKAFLTLESRTLAAVVDVVARKDPATPLMRSSGVNLPMFGSFCEALEALTRHAVDCPDVMEPLQAREGSLRRMRLQITGDSAIAGRLDDLSAKLEIYPELAKRQLRREQEESAEREAILAAAGQRRTAAAPARAAQIPQASAPQPKQTASEASAQTLADATTPQRSASEAALIEPPVEAAQPRKAPTATQLRAARREQIVYRNGRFDATEQTVEELFDQAGERGEPSAERVDAARSKLEASRKAMGETLTLGDRAFLDWAFGEGLSRILAKSLDRQLVQAAGEGDAMSVGRLLDRGVSPFATHDDVTALDAAEAGRHYEVLDLLHDAALADTLAMRVARERARALSDSLAVADLPRVLAASEASTPSVSEQPALSATEPQMPRVPTQASVTAGTPAASTQSEPTPADEPEHAMPAPGVPPRPRRMGAGVRP</sequence>
<dbReference type="AlphaFoldDB" id="A4JFJ0"/>
<name>A4JFJ0_BURVG</name>
<accession>A4JFJ0</accession>
<protein>
    <submittedName>
        <fullName evidence="2">Uncharacterized protein</fullName>
    </submittedName>
</protein>
<feature type="compositionally biased region" description="Polar residues" evidence="1">
    <location>
        <begin position="839"/>
        <end position="855"/>
    </location>
</feature>
<reference evidence="3" key="1">
    <citation type="submission" date="2007-03" db="EMBL/GenBank/DDBJ databases">
        <title>Complete sequence of chromosome 1 of Burkholderia vietnamiensis G4.</title>
        <authorList>
            <consortium name="US DOE Joint Genome Institute"/>
            <person name="Copeland A."/>
            <person name="Lucas S."/>
            <person name="Lapidus A."/>
            <person name="Barry K."/>
            <person name="Detter J.C."/>
            <person name="Glavina del Rio T."/>
            <person name="Hammon N."/>
            <person name="Israni S."/>
            <person name="Dalin E."/>
            <person name="Tice H."/>
            <person name="Pitluck S."/>
            <person name="Chain P."/>
            <person name="Malfatti S."/>
            <person name="Shin M."/>
            <person name="Vergez L."/>
            <person name="Schmutz J."/>
            <person name="Larimer F."/>
            <person name="Land M."/>
            <person name="Hauser L."/>
            <person name="Kyrpides N."/>
            <person name="Tiedje J."/>
            <person name="Richardson P."/>
        </authorList>
    </citation>
    <scope>NUCLEOTIDE SEQUENCE [LARGE SCALE GENOMIC DNA]</scope>
    <source>
        <strain evidence="3">G4 / LMG 22486</strain>
    </source>
</reference>
<feature type="compositionally biased region" description="Low complexity" evidence="1">
    <location>
        <begin position="599"/>
        <end position="622"/>
    </location>
</feature>
<feature type="compositionally biased region" description="Polar residues" evidence="1">
    <location>
        <begin position="863"/>
        <end position="880"/>
    </location>
</feature>
<evidence type="ECO:0000313" key="3">
    <source>
        <dbReference type="Proteomes" id="UP000002287"/>
    </source>
</evidence>
<dbReference type="HOGENOM" id="CLU_319762_0_0_4"/>
<organism evidence="2 3">
    <name type="scientific">Burkholderia vietnamiensis (strain G4 / LMG 22486)</name>
    <name type="common">Burkholderia cepacia (strain R1808)</name>
    <dbReference type="NCBI Taxonomy" id="269482"/>
    <lineage>
        <taxon>Bacteria</taxon>
        <taxon>Pseudomonadati</taxon>
        <taxon>Pseudomonadota</taxon>
        <taxon>Betaproteobacteria</taxon>
        <taxon>Burkholderiales</taxon>
        <taxon>Burkholderiaceae</taxon>
        <taxon>Burkholderia</taxon>
        <taxon>Burkholderia cepacia complex</taxon>
    </lineage>
</organism>
<evidence type="ECO:0000256" key="1">
    <source>
        <dbReference type="SAM" id="MobiDB-lite"/>
    </source>
</evidence>
<dbReference type="KEGG" id="bvi:Bcep1808_2041"/>
<feature type="compositionally biased region" description="Polar residues" evidence="1">
    <location>
        <begin position="623"/>
        <end position="644"/>
    </location>
</feature>
<dbReference type="Proteomes" id="UP000002287">
    <property type="component" value="Chromosome 1"/>
</dbReference>
<evidence type="ECO:0000313" key="2">
    <source>
        <dbReference type="EMBL" id="ABO55043.1"/>
    </source>
</evidence>
<dbReference type="EMBL" id="CP000614">
    <property type="protein sequence ID" value="ABO55043.1"/>
    <property type="molecule type" value="Genomic_DNA"/>
</dbReference>